<dbReference type="InterPro" id="IPR010237">
    <property type="entry name" value="Pyr-5-nucltdase"/>
</dbReference>
<sequence length="220" mass="24320">MTPTIETWVFDLDNTLYPPSTGLADQIDAHIHAYVGALLGVDEAGARRAQHELRTEHGTTLLGLMRTHGIDPDDYLAFEERLDYSVLSVSPLSSALAALPGRKIVFTNGTEPYARRVLHRLELHDAFDAVFDLRAADLVPKPHRACYEAFLSAYDIDVSRSIFFDDLERNLVVPRALGMHTGLVMPEEPSAATPFEVLDREPLSLRVTDLGATLQRLAAA</sequence>
<keyword evidence="2" id="KW-1185">Reference proteome</keyword>
<dbReference type="Proteomes" id="UP000037397">
    <property type="component" value="Unassembled WGS sequence"/>
</dbReference>
<dbReference type="InterPro" id="IPR036412">
    <property type="entry name" value="HAD-like_sf"/>
</dbReference>
<dbReference type="Gene3D" id="1.10.150.450">
    <property type="match status" value="1"/>
</dbReference>
<dbReference type="Gene3D" id="3.40.50.1000">
    <property type="entry name" value="HAD superfamily/HAD-like"/>
    <property type="match status" value="1"/>
</dbReference>
<dbReference type="NCBIfam" id="TIGR01993">
    <property type="entry name" value="Pyr-5-nucltdase"/>
    <property type="match status" value="1"/>
</dbReference>
<proteinExistence type="predicted"/>
<dbReference type="SFLD" id="SFLDG01129">
    <property type="entry name" value="C1.5:_HAD__Beta-PGM__Phosphata"/>
    <property type="match status" value="1"/>
</dbReference>
<dbReference type="NCBIfam" id="TIGR01509">
    <property type="entry name" value="HAD-SF-IA-v3"/>
    <property type="match status" value="1"/>
</dbReference>
<name>A0A0L6CJW9_9MICO</name>
<evidence type="ECO:0008006" key="3">
    <source>
        <dbReference type="Google" id="ProtNLM"/>
    </source>
</evidence>
<accession>A0A0L6CJW9</accession>
<dbReference type="PATRIC" id="fig|1631356.3.peg.2490"/>
<dbReference type="PANTHER" id="PTHR12725:SF117">
    <property type="entry name" value="HALOACID DEHALOGENASE-LIKE HYDROLASE"/>
    <property type="match status" value="1"/>
</dbReference>
<dbReference type="Pfam" id="PF00702">
    <property type="entry name" value="Hydrolase"/>
    <property type="match status" value="1"/>
</dbReference>
<organism evidence="1 2">
    <name type="scientific">Luteipulveratus halotolerans</name>
    <dbReference type="NCBI Taxonomy" id="1631356"/>
    <lineage>
        <taxon>Bacteria</taxon>
        <taxon>Bacillati</taxon>
        <taxon>Actinomycetota</taxon>
        <taxon>Actinomycetes</taxon>
        <taxon>Micrococcales</taxon>
        <taxon>Dermacoccaceae</taxon>
        <taxon>Luteipulveratus</taxon>
    </lineage>
</organism>
<dbReference type="AlphaFoldDB" id="A0A0L6CJW9"/>
<dbReference type="PANTHER" id="PTHR12725">
    <property type="entry name" value="HALOACID DEHALOGENASE-LIKE HYDROLASE"/>
    <property type="match status" value="1"/>
</dbReference>
<gene>
    <name evidence="1" type="ORF">VV01_12695</name>
</gene>
<dbReference type="SFLD" id="SFLDS00003">
    <property type="entry name" value="Haloacid_Dehalogenase"/>
    <property type="match status" value="1"/>
</dbReference>
<evidence type="ECO:0000313" key="1">
    <source>
        <dbReference type="EMBL" id="KNX37813.1"/>
    </source>
</evidence>
<dbReference type="RefSeq" id="WP_050670207.1">
    <property type="nucleotide sequence ID" value="NZ_LAIR01000002.1"/>
</dbReference>
<reference evidence="2" key="1">
    <citation type="submission" date="2015-03" db="EMBL/GenBank/DDBJ databases">
        <title>Luteipulveratus halotolerans sp. nov., a novel actinobacterium (Dermacoccaceae) from Sarawak, Malaysia.</title>
        <authorList>
            <person name="Juboi H."/>
            <person name="Basik A."/>
            <person name="Shamsul S.S."/>
            <person name="Arnold P."/>
            <person name="Schmitt E.K."/>
            <person name="Sanglier J.-J."/>
            <person name="Yeo T."/>
        </authorList>
    </citation>
    <scope>NUCLEOTIDE SEQUENCE [LARGE SCALE GENOMIC DNA]</scope>
    <source>
        <strain evidence="2">C296001</strain>
    </source>
</reference>
<dbReference type="OrthoDB" id="9810501at2"/>
<protein>
    <recommendedName>
        <fullName evidence="3">HAD family hydrolase</fullName>
    </recommendedName>
</protein>
<dbReference type="EMBL" id="LAIR01000002">
    <property type="protein sequence ID" value="KNX37813.1"/>
    <property type="molecule type" value="Genomic_DNA"/>
</dbReference>
<dbReference type="SUPFAM" id="SSF56784">
    <property type="entry name" value="HAD-like"/>
    <property type="match status" value="1"/>
</dbReference>
<dbReference type="STRING" id="1631356.VV01_12695"/>
<dbReference type="InterPro" id="IPR006439">
    <property type="entry name" value="HAD-SF_hydro_IA"/>
</dbReference>
<evidence type="ECO:0000313" key="2">
    <source>
        <dbReference type="Proteomes" id="UP000037397"/>
    </source>
</evidence>
<dbReference type="SFLD" id="SFLDG01132">
    <property type="entry name" value="C1.5.3:_5'-Nucleotidase_Like"/>
    <property type="match status" value="1"/>
</dbReference>
<dbReference type="InterPro" id="IPR023214">
    <property type="entry name" value="HAD_sf"/>
</dbReference>
<comment type="caution">
    <text evidence="1">The sequence shown here is derived from an EMBL/GenBank/DDBJ whole genome shotgun (WGS) entry which is preliminary data.</text>
</comment>